<protein>
    <submittedName>
        <fullName evidence="1">Uncharacterized protein</fullName>
    </submittedName>
</protein>
<dbReference type="Proteomes" id="UP000663834">
    <property type="component" value="Unassembled WGS sequence"/>
</dbReference>
<evidence type="ECO:0000313" key="3">
    <source>
        <dbReference type="Proteomes" id="UP000663834"/>
    </source>
</evidence>
<dbReference type="Proteomes" id="UP000676336">
    <property type="component" value="Unassembled WGS sequence"/>
</dbReference>
<dbReference type="EMBL" id="CAJOBI010033727">
    <property type="protein sequence ID" value="CAF4286845.1"/>
    <property type="molecule type" value="Genomic_DNA"/>
</dbReference>
<proteinExistence type="predicted"/>
<accession>A0A816D7G2</accession>
<evidence type="ECO:0000313" key="1">
    <source>
        <dbReference type="EMBL" id="CAF1632658.1"/>
    </source>
</evidence>
<organism evidence="1 3">
    <name type="scientific">Rotaria magnacalcarata</name>
    <dbReference type="NCBI Taxonomy" id="392030"/>
    <lineage>
        <taxon>Eukaryota</taxon>
        <taxon>Metazoa</taxon>
        <taxon>Spiralia</taxon>
        <taxon>Gnathifera</taxon>
        <taxon>Rotifera</taxon>
        <taxon>Eurotatoria</taxon>
        <taxon>Bdelloidea</taxon>
        <taxon>Philodinida</taxon>
        <taxon>Philodinidae</taxon>
        <taxon>Rotaria</taxon>
    </lineage>
</organism>
<reference evidence="1" key="1">
    <citation type="submission" date="2021-02" db="EMBL/GenBank/DDBJ databases">
        <authorList>
            <person name="Nowell W R."/>
        </authorList>
    </citation>
    <scope>NUCLEOTIDE SEQUENCE</scope>
</reference>
<comment type="caution">
    <text evidence="1">The sequence shown here is derived from an EMBL/GenBank/DDBJ whole genome shotgun (WGS) entry which is preliminary data.</text>
</comment>
<sequence>MVNHGERQVLHHFSTIILQTTMQHIRISSIGQHFNQTLLQKYNGTSRFTMAQQSCQNLTDSQRCVYDVLITNVPTLSLMHKQFDTNMVTWESSIKQVEEDIANQPSKATTNTISKLVIGWACVHLFFIFH</sequence>
<evidence type="ECO:0000313" key="2">
    <source>
        <dbReference type="EMBL" id="CAF4286845.1"/>
    </source>
</evidence>
<dbReference type="EMBL" id="CAJNOW010014411">
    <property type="protein sequence ID" value="CAF1632658.1"/>
    <property type="molecule type" value="Genomic_DNA"/>
</dbReference>
<gene>
    <name evidence="1" type="ORF">KQP761_LOCUS26508</name>
    <name evidence="2" type="ORF">SMN809_LOCUS25513</name>
</gene>
<name>A0A816D7G2_9BILA</name>
<dbReference type="AlphaFoldDB" id="A0A816D7G2"/>